<proteinExistence type="predicted"/>
<keyword evidence="1" id="KW-0732">Signal</keyword>
<reference evidence="2 3" key="1">
    <citation type="journal article" date="2015" name="Genome Biol. Evol.">
        <title>Found and Lost: The Fates of Horizontally Acquired Genes in Arthropod-Symbiotic Spiroplasma.</title>
        <authorList>
            <person name="Lo W.S."/>
            <person name="Gasparich G.E."/>
            <person name="Kuo C.H."/>
        </authorList>
    </citation>
    <scope>NUCLEOTIDE SEQUENCE [LARGE SCALE GENOMIC DNA]</scope>
    <source>
        <strain evidence="3">TDA-040725-5</strain>
    </source>
</reference>
<dbReference type="NCBIfam" id="NF038029">
    <property type="entry name" value="LP_plasma"/>
    <property type="match status" value="1"/>
</dbReference>
<sequence length="517" mass="58461">MKKLLAILSVLTLSSGTATSIVACSKSQNHDTNSESTVSKDAKVLNDISNKTNQYFLDFLEYGQFIDTTQYGPKVFSEFFNSVTASQPTITIKADDPKFQEGIASINAIFKNYLNQINIKIAQEYSNVYVNSYPLTWNLDKNISTLNFINLEALKKLNPSVPTDSLLAVNYQLNISYTINYKELTAVNNFTFNHIVTNDPAKMKQFQTESMAKLLGRIVQYFSNGDIMIDKNAKFQKLYDKFDINYTTSHISLDNIVQSELISFLNSDSELTEIMKQLTWNDSQSILTLLSGAIDSTTNGAGEAKAANSSDHWAGRGFQPEQITPENFFKFYTNMLKVFQVTGDALQLANFNVNLAKINIAGMPLSGIVAKDGKPLNVNILISKEGLHQKLINFGTIITTFMKHYRVESESDHWIVHLSPELFNTMKSKKYTAALGDLTNDFLAQDGVDKLVDINLFTLGNWASDQTWTVHDPHTIGIKRYGYWNFDFMFGNRKVDNSIFYTPLTSWHFYLNFKDDL</sequence>
<dbReference type="Proteomes" id="UP000035661">
    <property type="component" value="Chromosome"/>
</dbReference>
<dbReference type="InterPro" id="IPR054816">
    <property type="entry name" value="Lipoprotein_mollicutes-type_CS"/>
</dbReference>
<dbReference type="EMBL" id="CP011856">
    <property type="protein sequence ID" value="AKM54292.1"/>
    <property type="molecule type" value="Genomic_DNA"/>
</dbReference>
<feature type="chain" id="PRO_5005203860" description="Lipoprotein" evidence="1">
    <location>
        <begin position="24"/>
        <end position="517"/>
    </location>
</feature>
<evidence type="ECO:0000313" key="2">
    <source>
        <dbReference type="EMBL" id="AKM54292.1"/>
    </source>
</evidence>
<protein>
    <recommendedName>
        <fullName evidence="4">Lipoprotein</fullName>
    </recommendedName>
</protein>
<dbReference type="KEGG" id="seri:SERIO_v1c07280"/>
<organism evidence="2 3">
    <name type="scientific">Spiroplasma eriocheiris</name>
    <dbReference type="NCBI Taxonomy" id="315358"/>
    <lineage>
        <taxon>Bacteria</taxon>
        <taxon>Bacillati</taxon>
        <taxon>Mycoplasmatota</taxon>
        <taxon>Mollicutes</taxon>
        <taxon>Entomoplasmatales</taxon>
        <taxon>Spiroplasmataceae</taxon>
        <taxon>Spiroplasma</taxon>
    </lineage>
</organism>
<dbReference type="RefSeq" id="WP_047791515.1">
    <property type="nucleotide sequence ID" value="NZ_CP011856.1"/>
</dbReference>
<feature type="signal peptide" evidence="1">
    <location>
        <begin position="1"/>
        <end position="23"/>
    </location>
</feature>
<dbReference type="PATRIC" id="fig|743698.3.peg.731"/>
<evidence type="ECO:0000313" key="3">
    <source>
        <dbReference type="Proteomes" id="UP000035661"/>
    </source>
</evidence>
<evidence type="ECO:0008006" key="4">
    <source>
        <dbReference type="Google" id="ProtNLM"/>
    </source>
</evidence>
<reference evidence="3" key="2">
    <citation type="submission" date="2015-06" db="EMBL/GenBank/DDBJ databases">
        <title>Complete genome sequence of Spiroplasma eriocheiris TDA-040725-5 (DSM 21848).</title>
        <authorList>
            <person name="Lo W.-S."/>
            <person name="Kuo C.-H."/>
        </authorList>
    </citation>
    <scope>NUCLEOTIDE SEQUENCE [LARGE SCALE GENOMIC DNA]</scope>
    <source>
        <strain evidence="3">TDA-040725-5</strain>
    </source>
</reference>
<accession>A0A0H3XMQ1</accession>
<gene>
    <name evidence="2" type="ORF">SERIO_v1c07280</name>
</gene>
<dbReference type="AlphaFoldDB" id="A0A0H3XMQ1"/>
<evidence type="ECO:0000256" key="1">
    <source>
        <dbReference type="SAM" id="SignalP"/>
    </source>
</evidence>
<dbReference type="PROSITE" id="PS51257">
    <property type="entry name" value="PROKAR_LIPOPROTEIN"/>
    <property type="match status" value="1"/>
</dbReference>
<keyword evidence="3" id="KW-1185">Reference proteome</keyword>
<name>A0A0H3XMQ1_9MOLU</name>